<dbReference type="Proteomes" id="UP000182836">
    <property type="component" value="Unassembled WGS sequence"/>
</dbReference>
<organism evidence="1 2">
    <name type="scientific">Aneurinibacillus migulanus</name>
    <name type="common">Bacillus migulanus</name>
    <dbReference type="NCBI Taxonomy" id="47500"/>
    <lineage>
        <taxon>Bacteria</taxon>
        <taxon>Bacillati</taxon>
        <taxon>Bacillota</taxon>
        <taxon>Bacilli</taxon>
        <taxon>Bacillales</taxon>
        <taxon>Paenibacillaceae</taxon>
        <taxon>Aneurinibacillus group</taxon>
        <taxon>Aneurinibacillus</taxon>
    </lineage>
</organism>
<protein>
    <submittedName>
        <fullName evidence="1">Uncharacterized protein</fullName>
    </submittedName>
</protein>
<dbReference type="AlphaFoldDB" id="A0A1G8P036"/>
<name>A0A1G8P036_ANEMI</name>
<dbReference type="EMBL" id="FNED01000008">
    <property type="protein sequence ID" value="SDI85872.1"/>
    <property type="molecule type" value="Genomic_DNA"/>
</dbReference>
<evidence type="ECO:0000313" key="1">
    <source>
        <dbReference type="EMBL" id="SDI85872.1"/>
    </source>
</evidence>
<reference evidence="1 2" key="1">
    <citation type="submission" date="2016-10" db="EMBL/GenBank/DDBJ databases">
        <authorList>
            <person name="de Groot N.N."/>
        </authorList>
    </citation>
    <scope>NUCLEOTIDE SEQUENCE [LARGE SCALE GENOMIC DNA]</scope>
    <source>
        <strain evidence="1 2">DSM 2895</strain>
    </source>
</reference>
<proteinExistence type="predicted"/>
<accession>A0A1G8P036</accession>
<gene>
    <name evidence="1" type="ORF">SAMN04487909_108190</name>
</gene>
<sequence length="40" mass="4515">MREPGIIALVLSMIDNSATILLENLITILFYLFCIELCSQ</sequence>
<evidence type="ECO:0000313" key="2">
    <source>
        <dbReference type="Proteomes" id="UP000182836"/>
    </source>
</evidence>